<reference evidence="4 5" key="1">
    <citation type="submission" date="2018-09" db="EMBL/GenBank/DDBJ databases">
        <title>Characterization of the phylogenetic diversity of five novel species belonging to the genus Bifidobacterium.</title>
        <authorList>
            <person name="Lugli G.A."/>
            <person name="Duranti S."/>
            <person name="Milani C."/>
        </authorList>
    </citation>
    <scope>NUCLEOTIDE SEQUENCE [LARGE SCALE GENOMIC DNA]</scope>
    <source>
        <strain evidence="4 5">2034B</strain>
    </source>
</reference>
<dbReference type="OrthoDB" id="4427276at2"/>
<dbReference type="SUPFAM" id="SSF50249">
    <property type="entry name" value="Nucleic acid-binding proteins"/>
    <property type="match status" value="1"/>
</dbReference>
<name>A0A430FG17_9BIFI</name>
<sequence length="203" mass="21659">MAIQQGTVTVTGFVGAEPTVFGKEGMLSGCTFRLGSTRSYMDATTREWRNMPTTWLTVKAFRQLASNVRMSLHKGDAVIVTGLLNTEQWNAQSGESRSRLVLEASSIGHDLNYGVSELKRFRKSVAQSDSAQTATNNQAAATTAMASANAPTPGADPWQNNTPANTTPPPLESMAAEAEMPPDTRDGVEEFASEASASGEPPF</sequence>
<dbReference type="GO" id="GO:0003697">
    <property type="term" value="F:single-stranded DNA binding"/>
    <property type="evidence" value="ECO:0007669"/>
    <property type="project" value="InterPro"/>
</dbReference>
<evidence type="ECO:0000256" key="2">
    <source>
        <dbReference type="PROSITE-ProRule" id="PRU00252"/>
    </source>
</evidence>
<dbReference type="EMBL" id="QXGL01000006">
    <property type="protein sequence ID" value="RSX51712.1"/>
    <property type="molecule type" value="Genomic_DNA"/>
</dbReference>
<proteinExistence type="predicted"/>
<evidence type="ECO:0000256" key="1">
    <source>
        <dbReference type="ARBA" id="ARBA00023125"/>
    </source>
</evidence>
<evidence type="ECO:0000313" key="4">
    <source>
        <dbReference type="EMBL" id="RSX51712.1"/>
    </source>
</evidence>
<protein>
    <submittedName>
        <fullName evidence="4">Single-stranded DNA-binding protein</fullName>
    </submittedName>
</protein>
<feature type="compositionally biased region" description="Low complexity" evidence="3">
    <location>
        <begin position="193"/>
        <end position="203"/>
    </location>
</feature>
<evidence type="ECO:0000256" key="3">
    <source>
        <dbReference type="SAM" id="MobiDB-lite"/>
    </source>
</evidence>
<dbReference type="PROSITE" id="PS50935">
    <property type="entry name" value="SSB"/>
    <property type="match status" value="1"/>
</dbReference>
<dbReference type="Proteomes" id="UP000287533">
    <property type="component" value="Unassembled WGS sequence"/>
</dbReference>
<comment type="caution">
    <text evidence="4">The sequence shown here is derived from an EMBL/GenBank/DDBJ whole genome shotgun (WGS) entry which is preliminary data.</text>
</comment>
<organism evidence="4 5">
    <name type="scientific">Bifidobacterium goeldii</name>
    <dbReference type="NCBI Taxonomy" id="2306975"/>
    <lineage>
        <taxon>Bacteria</taxon>
        <taxon>Bacillati</taxon>
        <taxon>Actinomycetota</taxon>
        <taxon>Actinomycetes</taxon>
        <taxon>Bifidobacteriales</taxon>
        <taxon>Bifidobacteriaceae</taxon>
        <taxon>Bifidobacterium</taxon>
    </lineage>
</organism>
<dbReference type="Pfam" id="PF00436">
    <property type="entry name" value="SSB"/>
    <property type="match status" value="1"/>
</dbReference>
<dbReference type="CDD" id="cd04496">
    <property type="entry name" value="SSB_OBF"/>
    <property type="match status" value="1"/>
</dbReference>
<dbReference type="InterPro" id="IPR012340">
    <property type="entry name" value="NA-bd_OB-fold"/>
</dbReference>
<dbReference type="Gene3D" id="2.40.50.140">
    <property type="entry name" value="Nucleic acid-binding proteins"/>
    <property type="match status" value="1"/>
</dbReference>
<gene>
    <name evidence="4" type="ORF">D2E25_1687</name>
</gene>
<evidence type="ECO:0000313" key="5">
    <source>
        <dbReference type="Proteomes" id="UP000287533"/>
    </source>
</evidence>
<keyword evidence="1 2" id="KW-0238">DNA-binding</keyword>
<dbReference type="InterPro" id="IPR000424">
    <property type="entry name" value="Primosome_PriB/ssb"/>
</dbReference>
<feature type="compositionally biased region" description="Low complexity" evidence="3">
    <location>
        <begin position="130"/>
        <end position="153"/>
    </location>
</feature>
<feature type="region of interest" description="Disordered" evidence="3">
    <location>
        <begin position="129"/>
        <end position="203"/>
    </location>
</feature>
<dbReference type="RefSeq" id="WP_125981847.1">
    <property type="nucleotide sequence ID" value="NZ_QXGL01000006.1"/>
</dbReference>
<dbReference type="AlphaFoldDB" id="A0A430FG17"/>
<accession>A0A430FG17</accession>
<keyword evidence="5" id="KW-1185">Reference proteome</keyword>